<feature type="coiled-coil region" evidence="1">
    <location>
        <begin position="548"/>
        <end position="591"/>
    </location>
</feature>
<dbReference type="PROSITE" id="PS50011">
    <property type="entry name" value="PROTEIN_KINASE_DOM"/>
    <property type="match status" value="1"/>
</dbReference>
<dbReference type="SUPFAM" id="SSF56112">
    <property type="entry name" value="Protein kinase-like (PK-like)"/>
    <property type="match status" value="1"/>
</dbReference>
<dbReference type="GO" id="GO:0005524">
    <property type="term" value="F:ATP binding"/>
    <property type="evidence" value="ECO:0007669"/>
    <property type="project" value="InterPro"/>
</dbReference>
<keyword evidence="4" id="KW-1185">Reference proteome</keyword>
<protein>
    <submittedName>
        <fullName evidence="3">Ubiquinone biosynthesis protein</fullName>
    </submittedName>
</protein>
<feature type="domain" description="Protein kinase" evidence="2">
    <location>
        <begin position="267"/>
        <end position="623"/>
    </location>
</feature>
<evidence type="ECO:0000259" key="2">
    <source>
        <dbReference type="PROSITE" id="PS50011"/>
    </source>
</evidence>
<keyword evidence="3" id="KW-0830">Ubiquinone</keyword>
<dbReference type="Proteomes" id="UP000019335">
    <property type="component" value="Chromosome 4"/>
</dbReference>
<dbReference type="EMBL" id="AZIL01000274">
    <property type="protein sequence ID" value="EWM28802.1"/>
    <property type="molecule type" value="Genomic_DNA"/>
</dbReference>
<dbReference type="PANTHER" id="PTHR45890:SF1">
    <property type="entry name" value="AARF DOMAIN CONTAINING KINASE 2"/>
    <property type="match status" value="1"/>
</dbReference>
<organism evidence="3 4">
    <name type="scientific">Nannochloropsis gaditana</name>
    <dbReference type="NCBI Taxonomy" id="72520"/>
    <lineage>
        <taxon>Eukaryota</taxon>
        <taxon>Sar</taxon>
        <taxon>Stramenopiles</taxon>
        <taxon>Ochrophyta</taxon>
        <taxon>Eustigmatophyceae</taxon>
        <taxon>Eustigmatales</taxon>
        <taxon>Monodopsidaceae</taxon>
        <taxon>Nannochloropsis</taxon>
    </lineage>
</organism>
<dbReference type="Gene3D" id="1.10.510.10">
    <property type="entry name" value="Transferase(Phosphotransferase) domain 1"/>
    <property type="match status" value="1"/>
</dbReference>
<evidence type="ECO:0000313" key="3">
    <source>
        <dbReference type="EMBL" id="EWM28802.1"/>
    </source>
</evidence>
<dbReference type="InterPro" id="IPR004147">
    <property type="entry name" value="ABC1_dom"/>
</dbReference>
<comment type="caution">
    <text evidence="3">The sequence shown here is derived from an EMBL/GenBank/DDBJ whole genome shotgun (WGS) entry which is preliminary data.</text>
</comment>
<dbReference type="OrthoDB" id="427480at2759"/>
<dbReference type="InterPro" id="IPR052402">
    <property type="entry name" value="ADCK_kinase"/>
</dbReference>
<evidence type="ECO:0000256" key="1">
    <source>
        <dbReference type="SAM" id="Coils"/>
    </source>
</evidence>
<dbReference type="GO" id="GO:0004672">
    <property type="term" value="F:protein kinase activity"/>
    <property type="evidence" value="ECO:0007669"/>
    <property type="project" value="InterPro"/>
</dbReference>
<keyword evidence="1" id="KW-0175">Coiled coil</keyword>
<dbReference type="InterPro" id="IPR011009">
    <property type="entry name" value="Kinase-like_dom_sf"/>
</dbReference>
<gene>
    <name evidence="3" type="ORF">Naga_100002g141</name>
</gene>
<name>W7TRH8_9STRA</name>
<reference evidence="3 4" key="1">
    <citation type="journal article" date="2014" name="Mol. Plant">
        <title>Chromosome Scale Genome Assembly and Transcriptome Profiling of Nannochloropsis gaditana in Nitrogen Depletion.</title>
        <authorList>
            <person name="Corteggiani Carpinelli E."/>
            <person name="Telatin A."/>
            <person name="Vitulo N."/>
            <person name="Forcato C."/>
            <person name="D'Angelo M."/>
            <person name="Schiavon R."/>
            <person name="Vezzi A."/>
            <person name="Giacometti G.M."/>
            <person name="Morosinotto T."/>
            <person name="Valle G."/>
        </authorList>
    </citation>
    <scope>NUCLEOTIDE SEQUENCE [LARGE SCALE GENOMIC DNA]</scope>
    <source>
        <strain evidence="3 4">B-31</strain>
    </source>
</reference>
<dbReference type="PANTHER" id="PTHR45890">
    <property type="entry name" value="AARF DOMAIN CONTAINING KINASE 2 (PREDICTED)"/>
    <property type="match status" value="1"/>
</dbReference>
<dbReference type="GO" id="GO:0005739">
    <property type="term" value="C:mitochondrion"/>
    <property type="evidence" value="ECO:0007669"/>
    <property type="project" value="TreeGrafter"/>
</dbReference>
<evidence type="ECO:0000313" key="4">
    <source>
        <dbReference type="Proteomes" id="UP000019335"/>
    </source>
</evidence>
<dbReference type="AlphaFoldDB" id="W7TRH8"/>
<accession>W7TRH8</accession>
<dbReference type="Pfam" id="PF03109">
    <property type="entry name" value="ABC1"/>
    <property type="match status" value="1"/>
</dbReference>
<dbReference type="InterPro" id="IPR000719">
    <property type="entry name" value="Prot_kinase_dom"/>
</dbReference>
<sequence length="652" mass="72748">MYDCDCPVTLTPRSVDCIRRQDRRGKALTHPSGSEIRGAAWYETSSPLRPVLPSCKFPEDRKMLAVRRLVVSAPRGRTYATAFARNVTHQYPILAPAVAAGMVSSLVGLSHRSHDYAGDAVPVALSTASSNALTSAHLTAEPSVSIAKRFLKLLYRFLQQLKALIRLTEMIAVTSPCIITYPLVVRLQHSFPALYEQWWEFFVSAVTYLGPASIKFFQWASSRRDLFDADFCDRMAVVQNRVKPHPWAQTDAALKAALGEDYADVLRVEKEVLGSGCIAQVYKAHLLMNSQEATTRCGDRTSVLSLSATRCDANERVCPSPPAYREVAVKVVHPHVKGTIETDLNLFLTIASAVESFSFFKYWSFADALTEFTSLMYDQMDMRKEARNLHRLRANFKSNPHITFPEPVDDYVSEDVLVEEFVHGESISTYIAMDKAQTSPEFRQKLAALSLSSFLQMLITHNFAHADLHPGNVLVRRNGQNDNQPVLAFLDAGICTELSRRSRSAFVRIFYHAARGDGEKVAQAVLETAPEHDCVDPEGFVRAIAAIVQDMQEAEDRSELEMEAARLQRRRMSKEEQAAATQKEGEELQRKAADAVGRIFDTCRHYRVKLDGGLSTVVIATFILEGLGRSLDPELNIFHAALPLLMASPFSL</sequence>
<proteinExistence type="predicted"/>